<dbReference type="PANTHER" id="PTHR35549">
    <property type="entry name" value="OS04G0584500 PROTEIN"/>
    <property type="match status" value="1"/>
</dbReference>
<accession>A0A1U8AZU9</accession>
<evidence type="ECO:0000256" key="1">
    <source>
        <dbReference type="SAM" id="MobiDB-lite"/>
    </source>
</evidence>
<feature type="region of interest" description="Disordered" evidence="1">
    <location>
        <begin position="48"/>
        <end position="93"/>
    </location>
</feature>
<dbReference type="OMA" id="PQEAAYY"/>
<evidence type="ECO:0000259" key="2">
    <source>
        <dbReference type="Pfam" id="PF23568"/>
    </source>
</evidence>
<dbReference type="InterPro" id="IPR056514">
    <property type="entry name" value="ARM_LIN_2nd"/>
</dbReference>
<proteinExistence type="predicted"/>
<dbReference type="Proteomes" id="UP000189703">
    <property type="component" value="Unplaced"/>
</dbReference>
<feature type="region of interest" description="Disordered" evidence="1">
    <location>
        <begin position="394"/>
        <end position="417"/>
    </location>
</feature>
<name>A0A1U8AZU9_NELNU</name>
<dbReference type="GeneID" id="104608117"/>
<dbReference type="Pfam" id="PF23654">
    <property type="entry name" value="ARM_LIN_2nd"/>
    <property type="match status" value="1"/>
</dbReference>
<dbReference type="Gene3D" id="1.25.10.10">
    <property type="entry name" value="Leucine-rich Repeat Variant"/>
    <property type="match status" value="1"/>
</dbReference>
<dbReference type="Pfam" id="PF23568">
    <property type="entry name" value="ARM_LIN"/>
    <property type="match status" value="1"/>
</dbReference>
<protein>
    <submittedName>
        <fullName evidence="6">E3 ubiquitin-protein ligase LIN</fullName>
    </submittedName>
</protein>
<sequence length="1000" mass="111884">MASLQELLAEEGFQGGKTPKNRKPVKSRERITSDDSIALPTYICHDRKNFDSSKQTPQKSLVRNASSVSSSKRVDSNSKRSNSKSSCMAEALPPQSGETIVDEVAVRAVVSILGGYIGRFIKDESFRERVREKCYSCMEGRSKDGDNAILANMELGIESIERLAENHGTKKELKMKSLRNSIRLLSIVASLNSHNSKNDTTCGIPNSHLSACAQLYLSIVYKLEKNDRISARHLLQVFCDSPFLARTHLLPDLWEHFFLPHFLHLKIWYSKEEELILNWESGEKERKMKALIKVYNEKMDMGTSQFALYYKEWLKVGAKAPPMPSVSLPSRPSYGAAKRRGTSLGSQASLNKSLYRAVFGRINERQSLELENDTWSLEEEVKVCNDEHNIHRTRSVHSSGKGVHRRSISQQSRNPKAELWPETRKSDYFRFFPCRSEPAKNLVQGAHVSKNDSIRKESPSYLPSNSFGAAIKTICTSQSLSDCELAIRVVAKAWLDSHADPVIETMLSKAPVLEGMLEVLFTSEDEETLELAISILAELVSRGEVNRQIILNSDPQLEVLMRLLRSNSLFLKASVLLYLLKPKAKQMLSIEWIPLVLRVVEFGDELQTLFSVQCSPQVAAFYLLDQLLTGFNEDGNLENARQVVALGGLSLLVRSLETGDPQSRSAASIITSCIQADGSCRNYLANNINKASILQLLILGNRSRSSGSILSLLIELLCLNRRTEITSFLNGLKNNEERLNTMHILLVYLQWAPPEQRSLVAAILLQLDLLEDSFQYSVYREEAVDAIITALDCKTCNEKVQQQSARSLLLLGGRFSYMGEASTETWLLKQAGFDDSTDDSFHGKEIVYDEILIQNEEEESIQNWLRKAATVLLTSGKNRFLVALSECMANGIPYLARASLITVAWLSRSLTSIQDSSLQSTACSILVPRLIETLNYDRALEERVLASLSLLCLIKNSECISMISPLSNEMMGPLRNLALVTWTAEELLSIATSQTCGIPS</sequence>
<dbReference type="KEGG" id="nnu:104608117"/>
<feature type="domain" description="Putative E3 ubiquitin-protein ligase LIN ARM-like" evidence="3">
    <location>
        <begin position="626"/>
        <end position="990"/>
    </location>
</feature>
<dbReference type="InterPro" id="IPR016024">
    <property type="entry name" value="ARM-type_fold"/>
</dbReference>
<dbReference type="Pfam" id="PF23628">
    <property type="entry name" value="ARM_LIN_C"/>
    <property type="match status" value="1"/>
</dbReference>
<gene>
    <name evidence="6" type="primary">LOC104608117</name>
</gene>
<dbReference type="PANTHER" id="PTHR35549:SF3">
    <property type="entry name" value="E3 UBIQUITIN-PROTEIN LIGASE LIN"/>
    <property type="match status" value="1"/>
</dbReference>
<dbReference type="OrthoDB" id="635642at2759"/>
<evidence type="ECO:0000259" key="3">
    <source>
        <dbReference type="Pfam" id="PF23628"/>
    </source>
</evidence>
<dbReference type="InterPro" id="IPR055566">
    <property type="entry name" value="ARM_LIN"/>
</dbReference>
<dbReference type="eggNOG" id="ENOG502QUWY">
    <property type="taxonomic scope" value="Eukaryota"/>
</dbReference>
<evidence type="ECO:0000259" key="4">
    <source>
        <dbReference type="Pfam" id="PF23654"/>
    </source>
</evidence>
<feature type="region of interest" description="Disordered" evidence="1">
    <location>
        <begin position="323"/>
        <end position="342"/>
    </location>
</feature>
<dbReference type="InterPro" id="IPR011989">
    <property type="entry name" value="ARM-like"/>
</dbReference>
<evidence type="ECO:0000313" key="5">
    <source>
        <dbReference type="Proteomes" id="UP000189703"/>
    </source>
</evidence>
<organism evidence="5 6">
    <name type="scientific">Nelumbo nucifera</name>
    <name type="common">Sacred lotus</name>
    <dbReference type="NCBI Taxonomy" id="4432"/>
    <lineage>
        <taxon>Eukaryota</taxon>
        <taxon>Viridiplantae</taxon>
        <taxon>Streptophyta</taxon>
        <taxon>Embryophyta</taxon>
        <taxon>Tracheophyta</taxon>
        <taxon>Spermatophyta</taxon>
        <taxon>Magnoliopsida</taxon>
        <taxon>Proteales</taxon>
        <taxon>Nelumbonaceae</taxon>
        <taxon>Nelumbo</taxon>
    </lineage>
</organism>
<feature type="domain" description="Putative E3 ubiquitin-protein ligase LIN ARM repeats" evidence="4">
    <location>
        <begin position="464"/>
        <end position="625"/>
    </location>
</feature>
<feature type="domain" description="Putative E3 ubiquitin-protein ligase LIN N-terminal" evidence="2">
    <location>
        <begin position="104"/>
        <end position="330"/>
    </location>
</feature>
<evidence type="ECO:0000313" key="6">
    <source>
        <dbReference type="RefSeq" id="XP_010272313.1"/>
    </source>
</evidence>
<dbReference type="SUPFAM" id="SSF48371">
    <property type="entry name" value="ARM repeat"/>
    <property type="match status" value="1"/>
</dbReference>
<keyword evidence="5" id="KW-1185">Reference proteome</keyword>
<dbReference type="AlphaFoldDB" id="A0A1U8AZU9"/>
<dbReference type="InterPro" id="IPR056512">
    <property type="entry name" value="LIN_N"/>
</dbReference>
<dbReference type="RefSeq" id="XP_010272313.1">
    <property type="nucleotide sequence ID" value="XM_010274011.2"/>
</dbReference>
<feature type="region of interest" description="Disordered" evidence="1">
    <location>
        <begin position="1"/>
        <end position="33"/>
    </location>
</feature>
<reference evidence="6" key="1">
    <citation type="submission" date="2025-08" db="UniProtKB">
        <authorList>
            <consortium name="RefSeq"/>
        </authorList>
    </citation>
    <scope>IDENTIFICATION</scope>
</reference>
<feature type="compositionally biased region" description="Low complexity" evidence="1">
    <location>
        <begin position="60"/>
        <end position="71"/>
    </location>
</feature>